<sequence>MSYQPRTPGVTQTQSALRSSTAPSAKARQLSHLNAQLAQLTANMSDLENLLRMTSVQAEAMRGLGGYTAALFMASSKVLGEETVNNSTAEAVDDTETANKG</sequence>
<keyword evidence="4" id="KW-1185">Reference proteome</keyword>
<feature type="coiled-coil region" evidence="1">
    <location>
        <begin position="30"/>
        <end position="57"/>
    </location>
</feature>
<dbReference type="OrthoDB" id="3358869at2759"/>
<dbReference type="AlphaFoldDB" id="A0A6H0XM15"/>
<evidence type="ECO:0000256" key="1">
    <source>
        <dbReference type="SAM" id="Coils"/>
    </source>
</evidence>
<dbReference type="GO" id="GO:0051010">
    <property type="term" value="F:microtubule plus-end binding"/>
    <property type="evidence" value="ECO:0007669"/>
    <property type="project" value="TreeGrafter"/>
</dbReference>
<name>A0A6H0XM15_9PEZI</name>
<dbReference type="GO" id="GO:0008608">
    <property type="term" value="P:attachment of spindle microtubules to kinetochore"/>
    <property type="evidence" value="ECO:0007669"/>
    <property type="project" value="InterPro"/>
</dbReference>
<dbReference type="EMBL" id="CP051139">
    <property type="protein sequence ID" value="QIW95668.1"/>
    <property type="molecule type" value="Genomic_DNA"/>
</dbReference>
<dbReference type="Proteomes" id="UP000503462">
    <property type="component" value="Chromosome 1"/>
</dbReference>
<evidence type="ECO:0008006" key="5">
    <source>
        <dbReference type="Google" id="ProtNLM"/>
    </source>
</evidence>
<proteinExistence type="predicted"/>
<dbReference type="GO" id="GO:0042729">
    <property type="term" value="C:DASH complex"/>
    <property type="evidence" value="ECO:0007669"/>
    <property type="project" value="TreeGrafter"/>
</dbReference>
<gene>
    <name evidence="3" type="ORF">AMS68_001186</name>
</gene>
<dbReference type="Pfam" id="PF08227">
    <property type="entry name" value="DASH_Hsk3"/>
    <property type="match status" value="1"/>
</dbReference>
<organism evidence="3 4">
    <name type="scientific">Peltaster fructicola</name>
    <dbReference type="NCBI Taxonomy" id="286661"/>
    <lineage>
        <taxon>Eukaryota</taxon>
        <taxon>Fungi</taxon>
        <taxon>Dikarya</taxon>
        <taxon>Ascomycota</taxon>
        <taxon>Pezizomycotina</taxon>
        <taxon>Dothideomycetes</taxon>
        <taxon>Dothideomycetes incertae sedis</taxon>
        <taxon>Peltaster</taxon>
    </lineage>
</organism>
<dbReference type="PANTHER" id="PTHR28289">
    <property type="entry name" value="DASH COMPLEX SUBUNIT HSK3"/>
    <property type="match status" value="1"/>
</dbReference>
<evidence type="ECO:0000313" key="4">
    <source>
        <dbReference type="Proteomes" id="UP000503462"/>
    </source>
</evidence>
<evidence type="ECO:0000256" key="2">
    <source>
        <dbReference type="SAM" id="MobiDB-lite"/>
    </source>
</evidence>
<protein>
    <recommendedName>
        <fullName evidence="5">DASH complex subunit Hsk3 like-domain-containing protein</fullName>
    </recommendedName>
</protein>
<dbReference type="InterPro" id="IPR013183">
    <property type="entry name" value="Hsk3-like"/>
</dbReference>
<dbReference type="PANTHER" id="PTHR28289:SF1">
    <property type="entry name" value="DASH COMPLEX SUBUNIT HSK3"/>
    <property type="match status" value="1"/>
</dbReference>
<dbReference type="InterPro" id="IPR042332">
    <property type="entry name" value="Hsk3"/>
</dbReference>
<feature type="region of interest" description="Disordered" evidence="2">
    <location>
        <begin position="1"/>
        <end position="27"/>
    </location>
</feature>
<feature type="compositionally biased region" description="Polar residues" evidence="2">
    <location>
        <begin position="1"/>
        <end position="23"/>
    </location>
</feature>
<reference evidence="3 4" key="1">
    <citation type="journal article" date="2016" name="Sci. Rep.">
        <title>Peltaster fructicola genome reveals evolution from an invasive phytopathogen to an ectophytic parasite.</title>
        <authorList>
            <person name="Xu C."/>
            <person name="Chen H."/>
            <person name="Gleason M.L."/>
            <person name="Xu J.R."/>
            <person name="Liu H."/>
            <person name="Zhang R."/>
            <person name="Sun G."/>
        </authorList>
    </citation>
    <scope>NUCLEOTIDE SEQUENCE [LARGE SCALE GENOMIC DNA]</scope>
    <source>
        <strain evidence="3 4">LNHT1506</strain>
    </source>
</reference>
<accession>A0A6H0XM15</accession>
<evidence type="ECO:0000313" key="3">
    <source>
        <dbReference type="EMBL" id="QIW95668.1"/>
    </source>
</evidence>
<keyword evidence="1" id="KW-0175">Coiled coil</keyword>